<reference evidence="1 2" key="1">
    <citation type="journal article" date="2023" name="Science">
        <title>Complex scaffold remodeling in plant triterpene biosynthesis.</title>
        <authorList>
            <person name="De La Pena R."/>
            <person name="Hodgson H."/>
            <person name="Liu J.C."/>
            <person name="Stephenson M.J."/>
            <person name="Martin A.C."/>
            <person name="Owen C."/>
            <person name="Harkess A."/>
            <person name="Leebens-Mack J."/>
            <person name="Jimenez L.E."/>
            <person name="Osbourn A."/>
            <person name="Sattely E.S."/>
        </authorList>
    </citation>
    <scope>NUCLEOTIDE SEQUENCE [LARGE SCALE GENOMIC DNA]</scope>
    <source>
        <strain evidence="2">cv. JPN11</strain>
        <tissue evidence="1">Leaf</tissue>
    </source>
</reference>
<organism evidence="1 2">
    <name type="scientific">Melia azedarach</name>
    <name type="common">Chinaberry tree</name>
    <dbReference type="NCBI Taxonomy" id="155640"/>
    <lineage>
        <taxon>Eukaryota</taxon>
        <taxon>Viridiplantae</taxon>
        <taxon>Streptophyta</taxon>
        <taxon>Embryophyta</taxon>
        <taxon>Tracheophyta</taxon>
        <taxon>Spermatophyta</taxon>
        <taxon>Magnoliopsida</taxon>
        <taxon>eudicotyledons</taxon>
        <taxon>Gunneridae</taxon>
        <taxon>Pentapetalae</taxon>
        <taxon>rosids</taxon>
        <taxon>malvids</taxon>
        <taxon>Sapindales</taxon>
        <taxon>Meliaceae</taxon>
        <taxon>Melia</taxon>
    </lineage>
</organism>
<sequence>MSDDMLIHFSSNSSNQSDQSLPTKIAKLEARMVGKAPAQQQQQQQQQTATTWSAVSTTVRSVAAAEELAHESTSSDSDDDNGGEFLIQANTQKRQKLQEDNNSAVFEHVEVVADGRQKITEATELKAGSDVSRKKHGRGRGHSGSGRGRGSRTNEQTRGQLSASTVSPSNGQLDNMNYKENRPKEQVRTDNRSSLEEEVSSLRAKVAALEEDLRKSRQEAADYQNLCRQLEKELKELKDYEQQMKPKRTKMISDLLISVSKAERQEARLKVRQDSVRLGNVGVIRAGTVISETWEDGQALKDLNAHLRQLLETKEAVERQRKSLKKRQSDKGDGADTESGVQEEDFFIQDEIYKSRLASIKREEETILRERDRYELEKGRLIREMKRIRDEDGSRFNNFQILNHRYALLNLLGKGGFSEVYKAYDLVEHRYVACKLHGLNAQWSEDKKQSYIRHAIREYNIHKTLVHHHIVRLWDTFEIDQNTFCTVLEYCSGKDLDAVLKATPILPEREARIIIVQIFQGLIYLNKRAQKIIHYDLKPGNVLFDEFGVAKVTDFGLSKIVEDDVGSQGMELTSQGAGTYWYLPPECFELSKTPLISSKVDVWSAGILFYQMLFGRRPFGHDQTQERILREDTIIKARKVEFPSRPAVSNEAKDLIRKCLTYNQAERPDVLTVAQDSYLTYTKK</sequence>
<evidence type="ECO:0000313" key="1">
    <source>
        <dbReference type="EMBL" id="KAJ4724663.1"/>
    </source>
</evidence>
<keyword evidence="1" id="KW-0418">Kinase</keyword>
<keyword evidence="1" id="KW-0808">Transferase</keyword>
<accession>A0ACC1YNE6</accession>
<proteinExistence type="predicted"/>
<name>A0ACC1YNE6_MELAZ</name>
<protein>
    <submittedName>
        <fullName evidence="1">Protein kinase superfamily protein</fullName>
    </submittedName>
</protein>
<dbReference type="EMBL" id="CM051395">
    <property type="protein sequence ID" value="KAJ4724663.1"/>
    <property type="molecule type" value="Genomic_DNA"/>
</dbReference>
<keyword evidence="2" id="KW-1185">Reference proteome</keyword>
<dbReference type="Proteomes" id="UP001164539">
    <property type="component" value="Chromosome 2"/>
</dbReference>
<comment type="caution">
    <text evidence="1">The sequence shown here is derived from an EMBL/GenBank/DDBJ whole genome shotgun (WGS) entry which is preliminary data.</text>
</comment>
<gene>
    <name evidence="1" type="ORF">OWV82_003624</name>
</gene>
<evidence type="ECO:0000313" key="2">
    <source>
        <dbReference type="Proteomes" id="UP001164539"/>
    </source>
</evidence>